<evidence type="ECO:0000259" key="5">
    <source>
        <dbReference type="Pfam" id="PF03976"/>
    </source>
</evidence>
<evidence type="ECO:0000256" key="3">
    <source>
        <dbReference type="ARBA" id="ARBA00022777"/>
    </source>
</evidence>
<evidence type="ECO:0000313" key="6">
    <source>
        <dbReference type="EMBL" id="NVN40982.1"/>
    </source>
</evidence>
<evidence type="ECO:0000256" key="1">
    <source>
        <dbReference type="ARBA" id="ARBA00009924"/>
    </source>
</evidence>
<keyword evidence="7" id="KW-1185">Reference proteome</keyword>
<proteinExistence type="inferred from homology"/>
<comment type="similarity">
    <text evidence="1 4">Belongs to the polyphosphate kinase 2 (PPK2) family. Class I subfamily.</text>
</comment>
<protein>
    <recommendedName>
        <fullName evidence="4">ADP/GDP-polyphosphate phosphotransferase</fullName>
        <ecNumber evidence="4">2.7.4.-</ecNumber>
    </recommendedName>
    <alternativeName>
        <fullName evidence="4">Polyphosphate kinase PPK2</fullName>
    </alternativeName>
</protein>
<dbReference type="EC" id="2.7.4.-" evidence="4"/>
<dbReference type="PIRSF" id="PIRSF028756">
    <property type="entry name" value="PPK2_prd"/>
    <property type="match status" value="1"/>
</dbReference>
<dbReference type="PANTHER" id="PTHR34383:SF1">
    <property type="entry name" value="ADP-POLYPHOSPHATE PHOSPHOTRANSFERASE"/>
    <property type="match status" value="1"/>
</dbReference>
<comment type="function">
    <text evidence="4">Uses inorganic polyphosphate (polyP) as a donor to convert GDP to GTP or ADP to ATP.</text>
</comment>
<name>A0A850PGG5_9PROT</name>
<evidence type="ECO:0000313" key="7">
    <source>
        <dbReference type="Proteomes" id="UP000585665"/>
    </source>
</evidence>
<dbReference type="InterPro" id="IPR022488">
    <property type="entry name" value="PPK2-related"/>
</dbReference>
<reference evidence="6 7" key="1">
    <citation type="submission" date="2020-06" db="EMBL/GenBank/DDBJ databases">
        <title>Description of novel acetic acid bacteria.</title>
        <authorList>
            <person name="Sombolestani A."/>
        </authorList>
    </citation>
    <scope>NUCLEOTIDE SEQUENCE [LARGE SCALE GENOMIC DNA]</scope>
    <source>
        <strain evidence="6 7">LMG 27010</strain>
    </source>
</reference>
<feature type="domain" description="Polyphosphate kinase-2-related" evidence="5">
    <location>
        <begin position="60"/>
        <end position="281"/>
    </location>
</feature>
<keyword evidence="2 4" id="KW-0808">Transferase</keyword>
<dbReference type="InterPro" id="IPR027417">
    <property type="entry name" value="P-loop_NTPase"/>
</dbReference>
<dbReference type="GO" id="GO:0008976">
    <property type="term" value="F:polyphosphate kinase activity"/>
    <property type="evidence" value="ECO:0007669"/>
    <property type="project" value="UniProtKB-UniRule"/>
</dbReference>
<comment type="caution">
    <text evidence="6">The sequence shown here is derived from an EMBL/GenBank/DDBJ whole genome shotgun (WGS) entry which is preliminary data.</text>
</comment>
<organism evidence="6 7">
    <name type="scientific">Ameyamaea chiangmaiensis</name>
    <dbReference type="NCBI Taxonomy" id="442969"/>
    <lineage>
        <taxon>Bacteria</taxon>
        <taxon>Pseudomonadati</taxon>
        <taxon>Pseudomonadota</taxon>
        <taxon>Alphaproteobacteria</taxon>
        <taxon>Acetobacterales</taxon>
        <taxon>Acetobacteraceae</taxon>
        <taxon>Ameyamaea</taxon>
    </lineage>
</organism>
<keyword evidence="3 4" id="KW-0418">Kinase</keyword>
<gene>
    <name evidence="6" type="primary">ppk2</name>
    <name evidence="6" type="ORF">HUK82_10490</name>
</gene>
<dbReference type="PANTHER" id="PTHR34383">
    <property type="entry name" value="POLYPHOSPHATE:AMP PHOSPHOTRANSFERASE-RELATED"/>
    <property type="match status" value="1"/>
</dbReference>
<dbReference type="NCBIfam" id="TIGR03707">
    <property type="entry name" value="PPK2_P_aer"/>
    <property type="match status" value="1"/>
</dbReference>
<dbReference type="Gene3D" id="3.40.50.300">
    <property type="entry name" value="P-loop containing nucleotide triphosphate hydrolases"/>
    <property type="match status" value="1"/>
</dbReference>
<dbReference type="Proteomes" id="UP000585665">
    <property type="component" value="Unassembled WGS sequence"/>
</dbReference>
<dbReference type="EMBL" id="JABXXR010000080">
    <property type="protein sequence ID" value="NVN40982.1"/>
    <property type="molecule type" value="Genomic_DNA"/>
</dbReference>
<dbReference type="SUPFAM" id="SSF52540">
    <property type="entry name" value="P-loop containing nucleoside triphosphate hydrolases"/>
    <property type="match status" value="1"/>
</dbReference>
<comment type="subunit">
    <text evidence="4">Homotetramer.</text>
</comment>
<evidence type="ECO:0000256" key="2">
    <source>
        <dbReference type="ARBA" id="ARBA00022679"/>
    </source>
</evidence>
<evidence type="ECO:0000256" key="4">
    <source>
        <dbReference type="RuleBase" id="RU369062"/>
    </source>
</evidence>
<dbReference type="AlphaFoldDB" id="A0A850PGG5"/>
<dbReference type="InterPro" id="IPR022486">
    <property type="entry name" value="PPK2_PA0141"/>
</dbReference>
<dbReference type="InterPro" id="IPR016898">
    <property type="entry name" value="Polyphosphate_phosphotransfera"/>
</dbReference>
<dbReference type="Pfam" id="PF03976">
    <property type="entry name" value="PPK2"/>
    <property type="match status" value="1"/>
</dbReference>
<dbReference type="RefSeq" id="WP_176613910.1">
    <property type="nucleotide sequence ID" value="NZ_JABXXR010000080.1"/>
</dbReference>
<sequence length="312" mass="36433">MPARQGIPTVDDRDTNPCDESVRARIRREIIDDLDEEFELSLEEDMAGGALDAADRAFRRVYFHELVRLQGELVKLQDWVKATGHRLVVLFEGRDAAGKGGAIKRITQRLNPRICRVAALPAPNDRERTQWYFQRYVAHLPAAGEIVLFDRSWYNRAGVERVMGFCTDADYEEFYRSVPEFERMLVRSGVQIVKYWFSITDDEQEARFHARIGDPLKQWKLSPMDLESRRRWEHYTHAKETMLERSSIPEAPWWVVQAVDKKRARLNCITHLLSQVPYEPVAHPEVVLPARVYHPEYERQPTPASMIVPELY</sequence>
<dbReference type="GO" id="GO:0006793">
    <property type="term" value="P:phosphorus metabolic process"/>
    <property type="evidence" value="ECO:0007669"/>
    <property type="project" value="InterPro"/>
</dbReference>
<accession>A0A850PGG5</accession>